<dbReference type="InterPro" id="IPR027635">
    <property type="entry name" value="Lantibiotic2_lead_pep_dom"/>
</dbReference>
<dbReference type="EMBL" id="JACJQL010000001">
    <property type="protein sequence ID" value="MBD2249947.1"/>
    <property type="molecule type" value="Genomic_DNA"/>
</dbReference>
<comment type="caution">
    <text evidence="1">The sequence shown here is derived from an EMBL/GenBank/DDBJ whole genome shotgun (WGS) entry which is preliminary data.</text>
</comment>
<dbReference type="Proteomes" id="UP000621307">
    <property type="component" value="Unassembled WGS sequence"/>
</dbReference>
<dbReference type="NCBIfam" id="TIGR03898">
    <property type="entry name" value="lanti_MRSA_kill"/>
    <property type="match status" value="1"/>
</dbReference>
<dbReference type="RefSeq" id="WP_190565341.1">
    <property type="nucleotide sequence ID" value="NZ_JACJQL010000001.1"/>
</dbReference>
<protein>
    <submittedName>
        <fullName evidence="1">Mersacidin/lichenicidin family type 2 lantibiotic</fullName>
    </submittedName>
</protein>
<reference evidence="1 2" key="1">
    <citation type="journal article" date="2020" name="ISME J.">
        <title>Comparative genomics reveals insights into cyanobacterial evolution and habitat adaptation.</title>
        <authorList>
            <person name="Chen M.Y."/>
            <person name="Teng W.K."/>
            <person name="Zhao L."/>
            <person name="Hu C.X."/>
            <person name="Zhou Y.K."/>
            <person name="Han B.P."/>
            <person name="Song L.R."/>
            <person name="Shu W.S."/>
        </authorList>
    </citation>
    <scope>NUCLEOTIDE SEQUENCE [LARGE SCALE GENOMIC DNA]</scope>
    <source>
        <strain evidence="1 2">FACHB-3921</strain>
    </source>
</reference>
<evidence type="ECO:0000313" key="1">
    <source>
        <dbReference type="EMBL" id="MBD2249947.1"/>
    </source>
</evidence>
<sequence>MSNFDIIRAWKDEDYRNSLSDEQRSQLPENPAGMIELPNEVTQTLAGGGFSKGVFCTGLKGFTKGVICDIFTRN</sequence>
<proteinExistence type="predicted"/>
<name>A0ABR8B731_9NOSO</name>
<gene>
    <name evidence="1" type="ORF">H6G14_01310</name>
</gene>
<evidence type="ECO:0000313" key="2">
    <source>
        <dbReference type="Proteomes" id="UP000621307"/>
    </source>
</evidence>
<accession>A0ABR8B731</accession>
<organism evidence="1 2">
    <name type="scientific">Nostoc parmelioides FACHB-3921</name>
    <dbReference type="NCBI Taxonomy" id="2692909"/>
    <lineage>
        <taxon>Bacteria</taxon>
        <taxon>Bacillati</taxon>
        <taxon>Cyanobacteriota</taxon>
        <taxon>Cyanophyceae</taxon>
        <taxon>Nostocales</taxon>
        <taxon>Nostocaceae</taxon>
        <taxon>Nostoc</taxon>
    </lineage>
</organism>
<keyword evidence="2" id="KW-1185">Reference proteome</keyword>